<keyword evidence="1" id="KW-0808">Transferase</keyword>
<organism evidence="2 3">
    <name type="scientific">Mammaliicoccus lentus</name>
    <name type="common">Staphylococcus lentus</name>
    <dbReference type="NCBI Taxonomy" id="42858"/>
    <lineage>
        <taxon>Bacteria</taxon>
        <taxon>Bacillati</taxon>
        <taxon>Bacillota</taxon>
        <taxon>Bacilli</taxon>
        <taxon>Bacillales</taxon>
        <taxon>Staphylococcaceae</taxon>
        <taxon>Mammaliicoccus</taxon>
    </lineage>
</organism>
<dbReference type="GO" id="GO:0016301">
    <property type="term" value="F:kinase activity"/>
    <property type="evidence" value="ECO:0007669"/>
    <property type="project" value="UniProtKB-UniRule"/>
</dbReference>
<accession>A0AAX3W394</accession>
<dbReference type="PANTHER" id="PTHR12149">
    <property type="entry name" value="FRUCTOSAMINE 3 KINASE-RELATED PROTEIN"/>
    <property type="match status" value="1"/>
</dbReference>
<dbReference type="RefSeq" id="WP_282862005.1">
    <property type="nucleotide sequence ID" value="NZ_CP118848.1"/>
</dbReference>
<name>A0AAX3W394_MAMLE</name>
<protein>
    <submittedName>
        <fullName evidence="2">Fructosamine kinase family protein</fullName>
    </submittedName>
</protein>
<dbReference type="InterPro" id="IPR011009">
    <property type="entry name" value="Kinase-like_dom_sf"/>
</dbReference>
<comment type="similarity">
    <text evidence="1">Belongs to the fructosamine kinase family.</text>
</comment>
<dbReference type="PIRSF" id="PIRSF006221">
    <property type="entry name" value="Ketosamine-3-kinase"/>
    <property type="match status" value="1"/>
</dbReference>
<sequence>MNKDWQSQLPIENIQKITPVSGGDVNDAYKIESKEGDYFLLVQQNRSENFYAAEIAGLEAFEAAGVRAPIVEAHGEINGDAYLLLNFLEEGRSGSQKELGQLVAKLHSNYEPNGKFGFDTPYEGSDITFENGWKDTWAELFVHQRLDQLRDEIMNRGLWSQDELDTYENVRETILEELEHHTSKPSLLHGDLWACNYMFLTDGKPALFDPSPLYGDREFDLGATRVFGGFTQDFYDAYNEALPLSKGANERIKFYELYLLMVHLVKFGSLYVGSVNRTMKDILND</sequence>
<dbReference type="PANTHER" id="PTHR12149:SF8">
    <property type="entry name" value="PROTEIN-RIBULOSAMINE 3-KINASE"/>
    <property type="match status" value="1"/>
</dbReference>
<gene>
    <name evidence="2" type="ORF">PYH69_13300</name>
</gene>
<dbReference type="AlphaFoldDB" id="A0AAX3W394"/>
<evidence type="ECO:0000256" key="1">
    <source>
        <dbReference type="PIRNR" id="PIRNR006221"/>
    </source>
</evidence>
<dbReference type="Gene3D" id="3.30.200.20">
    <property type="entry name" value="Phosphorylase Kinase, domain 1"/>
    <property type="match status" value="1"/>
</dbReference>
<evidence type="ECO:0000313" key="3">
    <source>
        <dbReference type="Proteomes" id="UP001223261"/>
    </source>
</evidence>
<dbReference type="Gene3D" id="3.90.1200.10">
    <property type="match status" value="1"/>
</dbReference>
<dbReference type="InterPro" id="IPR016477">
    <property type="entry name" value="Fructo-/Ketosamine-3-kinase"/>
</dbReference>
<keyword evidence="1 2" id="KW-0418">Kinase</keyword>
<evidence type="ECO:0000313" key="2">
    <source>
        <dbReference type="EMBL" id="WHI59672.1"/>
    </source>
</evidence>
<reference evidence="2" key="1">
    <citation type="journal article" date="2023" name="Antibiotics">
        <title>Prevalence and Molecular Characterization of Methicillin-Resistant Staphylococci (MRS) and Mammaliicocci (MRM) in Dromedary Camels from Algeria: First Detection of SCCmec-mecC Hybrid in Methicillin-Resistant Mammaliicoccus lentus.</title>
        <authorList>
            <person name="Belhout C."/>
            <person name="Boyen F."/>
            <person name="Vereecke N."/>
            <person name="Theuns S."/>
            <person name="Taibi N."/>
            <person name="Stegger M."/>
            <person name="de la Fe-Rodriguez P.Y."/>
            <person name="Bouayad L."/>
            <person name="Elgroud R."/>
            <person name="Butaye P."/>
        </authorList>
    </citation>
    <scope>NUCLEOTIDE SEQUENCE</scope>
    <source>
        <strain evidence="2">7048</strain>
    </source>
</reference>
<dbReference type="SUPFAM" id="SSF56112">
    <property type="entry name" value="Protein kinase-like (PK-like)"/>
    <property type="match status" value="1"/>
</dbReference>
<proteinExistence type="inferred from homology"/>
<dbReference type="EMBL" id="CP118848">
    <property type="protein sequence ID" value="WHI59672.1"/>
    <property type="molecule type" value="Genomic_DNA"/>
</dbReference>
<dbReference type="Pfam" id="PF03881">
    <property type="entry name" value="Fructosamin_kin"/>
    <property type="match status" value="1"/>
</dbReference>
<dbReference type="Proteomes" id="UP001223261">
    <property type="component" value="Chromosome"/>
</dbReference>